<dbReference type="InterPro" id="IPR010987">
    <property type="entry name" value="Glutathione-S-Trfase_C-like"/>
</dbReference>
<dbReference type="SUPFAM" id="SSF52833">
    <property type="entry name" value="Thioredoxin-like"/>
    <property type="match status" value="1"/>
</dbReference>
<proteinExistence type="inferred from homology"/>
<evidence type="ECO:0000259" key="3">
    <source>
        <dbReference type="PROSITE" id="PS50405"/>
    </source>
</evidence>
<dbReference type="CDD" id="cd03046">
    <property type="entry name" value="GST_N_GTT1_like"/>
    <property type="match status" value="1"/>
</dbReference>
<evidence type="ECO:0000313" key="5">
    <source>
        <dbReference type="Proteomes" id="UP000700596"/>
    </source>
</evidence>
<dbReference type="SUPFAM" id="SSF47616">
    <property type="entry name" value="GST C-terminal domain-like"/>
    <property type="match status" value="1"/>
</dbReference>
<accession>A0A9P9DEX7</accession>
<evidence type="ECO:0000313" key="4">
    <source>
        <dbReference type="EMBL" id="KAH7117893.1"/>
    </source>
</evidence>
<feature type="domain" description="GST N-terminal" evidence="2">
    <location>
        <begin position="1"/>
        <end position="81"/>
    </location>
</feature>
<evidence type="ECO:0000256" key="1">
    <source>
        <dbReference type="ARBA" id="ARBA00007409"/>
    </source>
</evidence>
<name>A0A9P9DEX7_9PLEO</name>
<organism evidence="4 5">
    <name type="scientific">Dendryphion nanum</name>
    <dbReference type="NCBI Taxonomy" id="256645"/>
    <lineage>
        <taxon>Eukaryota</taxon>
        <taxon>Fungi</taxon>
        <taxon>Dikarya</taxon>
        <taxon>Ascomycota</taxon>
        <taxon>Pezizomycotina</taxon>
        <taxon>Dothideomycetes</taxon>
        <taxon>Pleosporomycetidae</taxon>
        <taxon>Pleosporales</taxon>
        <taxon>Torulaceae</taxon>
        <taxon>Dendryphion</taxon>
    </lineage>
</organism>
<dbReference type="Pfam" id="PF13417">
    <property type="entry name" value="GST_N_3"/>
    <property type="match status" value="1"/>
</dbReference>
<dbReference type="PANTHER" id="PTHR44051">
    <property type="entry name" value="GLUTATHIONE S-TRANSFERASE-RELATED"/>
    <property type="match status" value="1"/>
</dbReference>
<dbReference type="Gene3D" id="3.40.30.10">
    <property type="entry name" value="Glutaredoxin"/>
    <property type="match status" value="1"/>
</dbReference>
<dbReference type="PANTHER" id="PTHR44051:SF9">
    <property type="entry name" value="GLUTATHIONE S-TRANSFERASE 1"/>
    <property type="match status" value="1"/>
</dbReference>
<dbReference type="EMBL" id="JAGMWT010000013">
    <property type="protein sequence ID" value="KAH7117893.1"/>
    <property type="molecule type" value="Genomic_DNA"/>
</dbReference>
<sequence>MLTVHHVTISQSERIVWLCEELNISYKLDIHRRDPIAAPRSFIDLPGNTMETAPFITDGDVTLNESGAIVNFIISKYDEHQRLAPKYGDKNYVNYIHWFHFANSSLYPMILCDMFLTLAQLDEMNQVKGWSRIRLHTALKRIDEHLKENKWFAGDQFTAADLMMVYGLTTQRYWQPIQLGEYENILRFLQDIGNRDAYKRAMNKSDPEMGLLLGAEPPKIALLAAGGLASDVWKKKSLTA</sequence>
<dbReference type="Proteomes" id="UP000700596">
    <property type="component" value="Unassembled WGS sequence"/>
</dbReference>
<feature type="domain" description="GST C-terminal" evidence="3">
    <location>
        <begin position="88"/>
        <end position="211"/>
    </location>
</feature>
<keyword evidence="5" id="KW-1185">Reference proteome</keyword>
<evidence type="ECO:0000259" key="2">
    <source>
        <dbReference type="PROSITE" id="PS50404"/>
    </source>
</evidence>
<reference evidence="4" key="1">
    <citation type="journal article" date="2021" name="Nat. Commun.">
        <title>Genetic determinants of endophytism in the Arabidopsis root mycobiome.</title>
        <authorList>
            <person name="Mesny F."/>
            <person name="Miyauchi S."/>
            <person name="Thiergart T."/>
            <person name="Pickel B."/>
            <person name="Atanasova L."/>
            <person name="Karlsson M."/>
            <person name="Huettel B."/>
            <person name="Barry K.W."/>
            <person name="Haridas S."/>
            <person name="Chen C."/>
            <person name="Bauer D."/>
            <person name="Andreopoulos W."/>
            <person name="Pangilinan J."/>
            <person name="LaButti K."/>
            <person name="Riley R."/>
            <person name="Lipzen A."/>
            <person name="Clum A."/>
            <person name="Drula E."/>
            <person name="Henrissat B."/>
            <person name="Kohler A."/>
            <person name="Grigoriev I.V."/>
            <person name="Martin F.M."/>
            <person name="Hacquard S."/>
        </authorList>
    </citation>
    <scope>NUCLEOTIDE SEQUENCE</scope>
    <source>
        <strain evidence="4">MPI-CAGE-CH-0243</strain>
    </source>
</reference>
<dbReference type="PROSITE" id="PS50405">
    <property type="entry name" value="GST_CTER"/>
    <property type="match status" value="1"/>
</dbReference>
<dbReference type="InterPro" id="IPR040079">
    <property type="entry name" value="Glutathione_S-Trfase"/>
</dbReference>
<dbReference type="Gene3D" id="1.20.1050.10">
    <property type="match status" value="1"/>
</dbReference>
<dbReference type="PROSITE" id="PS50404">
    <property type="entry name" value="GST_NTER"/>
    <property type="match status" value="1"/>
</dbReference>
<dbReference type="OrthoDB" id="2309723at2759"/>
<dbReference type="InterPro" id="IPR036249">
    <property type="entry name" value="Thioredoxin-like_sf"/>
</dbReference>
<comment type="similarity">
    <text evidence="1">Belongs to the GST superfamily.</text>
</comment>
<dbReference type="SFLD" id="SFLDG00358">
    <property type="entry name" value="Main_(cytGST)"/>
    <property type="match status" value="1"/>
</dbReference>
<dbReference type="InterPro" id="IPR036282">
    <property type="entry name" value="Glutathione-S-Trfase_C_sf"/>
</dbReference>
<dbReference type="InterPro" id="IPR004045">
    <property type="entry name" value="Glutathione_S-Trfase_N"/>
</dbReference>
<dbReference type="Pfam" id="PF00043">
    <property type="entry name" value="GST_C"/>
    <property type="match status" value="1"/>
</dbReference>
<gene>
    <name evidence="4" type="ORF">B0J11DRAFT_441861</name>
</gene>
<dbReference type="AlphaFoldDB" id="A0A9P9DEX7"/>
<dbReference type="InterPro" id="IPR004046">
    <property type="entry name" value="GST_C"/>
</dbReference>
<protein>
    <submittedName>
        <fullName evidence="4">Glutathione S-transferase-like protein</fullName>
    </submittedName>
</protein>
<dbReference type="SFLD" id="SFLDS00019">
    <property type="entry name" value="Glutathione_Transferase_(cytos"/>
    <property type="match status" value="1"/>
</dbReference>
<comment type="caution">
    <text evidence="4">The sequence shown here is derived from an EMBL/GenBank/DDBJ whole genome shotgun (WGS) entry which is preliminary data.</text>
</comment>